<dbReference type="OrthoDB" id="9810457at2"/>
<keyword evidence="4" id="KW-1003">Cell membrane</keyword>
<keyword evidence="3" id="KW-0813">Transport</keyword>
<keyword evidence="10" id="KW-1185">Reference proteome</keyword>
<accession>A0A4Q0XUP6</accession>
<evidence type="ECO:0000256" key="1">
    <source>
        <dbReference type="ARBA" id="ARBA00004651"/>
    </source>
</evidence>
<comment type="caution">
    <text evidence="9">The sequence shown here is derived from an EMBL/GenBank/DDBJ whole genome shotgun (WGS) entry which is preliminary data.</text>
</comment>
<dbReference type="Pfam" id="PF03547">
    <property type="entry name" value="Mem_trans"/>
    <property type="match status" value="1"/>
</dbReference>
<proteinExistence type="inferred from homology"/>
<name>A0A4Q0XUP6_9BACT</name>
<feature type="transmembrane region" description="Helical" evidence="8">
    <location>
        <begin position="61"/>
        <end position="83"/>
    </location>
</feature>
<keyword evidence="5 8" id="KW-0812">Transmembrane</keyword>
<dbReference type="PANTHER" id="PTHR36838">
    <property type="entry name" value="AUXIN EFFLUX CARRIER FAMILY PROTEIN"/>
    <property type="match status" value="1"/>
</dbReference>
<dbReference type="RefSeq" id="WP_128995653.1">
    <property type="nucleotide sequence ID" value="NZ_PDKN01000002.1"/>
</dbReference>
<feature type="transmembrane region" description="Helical" evidence="8">
    <location>
        <begin position="253"/>
        <end position="278"/>
    </location>
</feature>
<evidence type="ECO:0000256" key="2">
    <source>
        <dbReference type="ARBA" id="ARBA00010145"/>
    </source>
</evidence>
<evidence type="ECO:0000256" key="4">
    <source>
        <dbReference type="ARBA" id="ARBA00022475"/>
    </source>
</evidence>
<feature type="transmembrane region" description="Helical" evidence="8">
    <location>
        <begin position="162"/>
        <end position="183"/>
    </location>
</feature>
<evidence type="ECO:0000313" key="10">
    <source>
        <dbReference type="Proteomes" id="UP000290657"/>
    </source>
</evidence>
<dbReference type="Gene3D" id="1.20.1530.20">
    <property type="match status" value="1"/>
</dbReference>
<evidence type="ECO:0000256" key="8">
    <source>
        <dbReference type="SAM" id="Phobius"/>
    </source>
</evidence>
<gene>
    <name evidence="9" type="ORF">CRV04_04700</name>
</gene>
<comment type="similarity">
    <text evidence="2">Belongs to the auxin efflux carrier (TC 2.A.69) family.</text>
</comment>
<feature type="transmembrane region" description="Helical" evidence="8">
    <location>
        <begin position="123"/>
        <end position="142"/>
    </location>
</feature>
<dbReference type="PANTHER" id="PTHR36838:SF1">
    <property type="entry name" value="SLR1864 PROTEIN"/>
    <property type="match status" value="1"/>
</dbReference>
<feature type="transmembrane region" description="Helical" evidence="8">
    <location>
        <begin position="218"/>
        <end position="241"/>
    </location>
</feature>
<sequence>MTLFLTLVGKIIPLYFSILLGFFSTKYFDCNKDTIAKILLYILAPFIVFNATLSVEINSSVLFLPLFFFTLSVIIAFGTLPIFQRIFKDNSANVLSFSVATGNTGNLGIPVAILFLEPKLVDIFIFTVLASILYQNSVGYYVTAKSNFTSKESIKKILKLPVLHAFIAGLFLNLMGFSMPEIFMDYTNYLKGAYAILGMMLLGMGMEHLKTNGGFDKTFIGLALFVKFLVWPAFVLLFIFIDNTILHFLDKELYFVMFIFSIVPLAGNTVTVATLLNVKPEKMSLAVFISTLVSLFYIPLMIYLYTH</sequence>
<evidence type="ECO:0000256" key="6">
    <source>
        <dbReference type="ARBA" id="ARBA00022989"/>
    </source>
</evidence>
<dbReference type="AlphaFoldDB" id="A0A4Q0XUP6"/>
<protein>
    <submittedName>
        <fullName evidence="9">Transporter</fullName>
    </submittedName>
</protein>
<evidence type="ECO:0000256" key="7">
    <source>
        <dbReference type="ARBA" id="ARBA00023136"/>
    </source>
</evidence>
<dbReference type="Proteomes" id="UP000290657">
    <property type="component" value="Unassembled WGS sequence"/>
</dbReference>
<reference evidence="9 10" key="1">
    <citation type="submission" date="2017-10" db="EMBL/GenBank/DDBJ databases">
        <title>Genomics of the genus Arcobacter.</title>
        <authorList>
            <person name="Perez-Cataluna A."/>
            <person name="Figueras M.J."/>
        </authorList>
    </citation>
    <scope>NUCLEOTIDE SEQUENCE [LARGE SCALE GENOMIC DNA]</scope>
    <source>
        <strain evidence="9 10">CECT 8987</strain>
    </source>
</reference>
<evidence type="ECO:0000256" key="3">
    <source>
        <dbReference type="ARBA" id="ARBA00022448"/>
    </source>
</evidence>
<comment type="subcellular location">
    <subcellularLocation>
        <location evidence="1">Cell membrane</location>
        <topology evidence="1">Multi-pass membrane protein</topology>
    </subcellularLocation>
</comment>
<dbReference type="InterPro" id="IPR004776">
    <property type="entry name" value="Mem_transp_PIN-like"/>
</dbReference>
<feature type="transmembrane region" description="Helical" evidence="8">
    <location>
        <begin position="285"/>
        <end position="305"/>
    </location>
</feature>
<dbReference type="EMBL" id="PDKN01000002">
    <property type="protein sequence ID" value="RXJ60304.1"/>
    <property type="molecule type" value="Genomic_DNA"/>
</dbReference>
<keyword evidence="7 8" id="KW-0472">Membrane</keyword>
<organism evidence="9 10">
    <name type="scientific">Candidatus Marinarcus aquaticus</name>
    <dbReference type="NCBI Taxonomy" id="2044504"/>
    <lineage>
        <taxon>Bacteria</taxon>
        <taxon>Pseudomonadati</taxon>
        <taxon>Campylobacterota</taxon>
        <taxon>Epsilonproteobacteria</taxon>
        <taxon>Campylobacterales</taxon>
        <taxon>Arcobacteraceae</taxon>
        <taxon>Candidatus Marinarcus</taxon>
    </lineage>
</organism>
<feature type="transmembrane region" description="Helical" evidence="8">
    <location>
        <begin position="189"/>
        <end position="206"/>
    </location>
</feature>
<evidence type="ECO:0000313" key="9">
    <source>
        <dbReference type="EMBL" id="RXJ60304.1"/>
    </source>
</evidence>
<dbReference type="InterPro" id="IPR038770">
    <property type="entry name" value="Na+/solute_symporter_sf"/>
</dbReference>
<keyword evidence="6 8" id="KW-1133">Transmembrane helix</keyword>
<evidence type="ECO:0000256" key="5">
    <source>
        <dbReference type="ARBA" id="ARBA00022692"/>
    </source>
</evidence>
<feature type="transmembrane region" description="Helical" evidence="8">
    <location>
        <begin position="35"/>
        <end position="55"/>
    </location>
</feature>
<feature type="transmembrane region" description="Helical" evidence="8">
    <location>
        <begin position="6"/>
        <end position="23"/>
    </location>
</feature>
<feature type="transmembrane region" description="Helical" evidence="8">
    <location>
        <begin position="95"/>
        <end position="117"/>
    </location>
</feature>
<dbReference type="GO" id="GO:0005886">
    <property type="term" value="C:plasma membrane"/>
    <property type="evidence" value="ECO:0007669"/>
    <property type="project" value="UniProtKB-SubCell"/>
</dbReference>
<dbReference type="GO" id="GO:0055085">
    <property type="term" value="P:transmembrane transport"/>
    <property type="evidence" value="ECO:0007669"/>
    <property type="project" value="InterPro"/>
</dbReference>